<dbReference type="PANTHER" id="PTHR43280:SF32">
    <property type="entry name" value="TRANSCRIPTIONAL REGULATORY PROTEIN"/>
    <property type="match status" value="1"/>
</dbReference>
<evidence type="ECO:0000313" key="5">
    <source>
        <dbReference type="EMBL" id="MFC0320169.1"/>
    </source>
</evidence>
<dbReference type="EMBL" id="JBHLWO010000002">
    <property type="protein sequence ID" value="MFC0320169.1"/>
    <property type="molecule type" value="Genomic_DNA"/>
</dbReference>
<dbReference type="InterPro" id="IPR037923">
    <property type="entry name" value="HTH-like"/>
</dbReference>
<dbReference type="PRINTS" id="PR00032">
    <property type="entry name" value="HTHARAC"/>
</dbReference>
<dbReference type="PROSITE" id="PS01124">
    <property type="entry name" value="HTH_ARAC_FAMILY_2"/>
    <property type="match status" value="1"/>
</dbReference>
<accession>A0ABV6HMP2</accession>
<comment type="caution">
    <text evidence="5">The sequence shown here is derived from an EMBL/GenBank/DDBJ whole genome shotgun (WGS) entry which is preliminary data.</text>
</comment>
<dbReference type="InterPro" id="IPR020449">
    <property type="entry name" value="Tscrpt_reg_AraC-type_HTH"/>
</dbReference>
<feature type="domain" description="HTH araC/xylS-type" evidence="4">
    <location>
        <begin position="189"/>
        <end position="299"/>
    </location>
</feature>
<keyword evidence="6" id="KW-1185">Reference proteome</keyword>
<evidence type="ECO:0000256" key="3">
    <source>
        <dbReference type="ARBA" id="ARBA00023163"/>
    </source>
</evidence>
<reference evidence="5 6" key="1">
    <citation type="submission" date="2024-09" db="EMBL/GenBank/DDBJ databases">
        <authorList>
            <person name="Sun Q."/>
            <person name="Mori K."/>
        </authorList>
    </citation>
    <scope>NUCLEOTIDE SEQUENCE [LARGE SCALE GENOMIC DNA]</scope>
    <source>
        <strain evidence="5 6">CCM 7765</strain>
    </source>
</reference>
<proteinExistence type="predicted"/>
<dbReference type="Pfam" id="PF12833">
    <property type="entry name" value="HTH_18"/>
    <property type="match status" value="1"/>
</dbReference>
<evidence type="ECO:0000313" key="6">
    <source>
        <dbReference type="Proteomes" id="UP001589774"/>
    </source>
</evidence>
<keyword evidence="2" id="KW-0238">DNA-binding</keyword>
<dbReference type="RefSeq" id="WP_013667631.1">
    <property type="nucleotide sequence ID" value="NZ_JBHLWO010000002.1"/>
</dbReference>
<dbReference type="Gene3D" id="1.10.10.60">
    <property type="entry name" value="Homeodomain-like"/>
    <property type="match status" value="1"/>
</dbReference>
<gene>
    <name evidence="5" type="ORF">ACFFI0_17725</name>
</gene>
<sequence length="302" mass="35647">MEKTQSIEEFYKSKLNWVPDNIRREIGHFNVFKLDDFAGTHPKPVPYSRKDYYKISLIIGRNKIYYADKEIEITKQALLFANPQIPYNWESLDDEQSGYFCVFTPAFFHHFGNLSKYEVFQPNGTPIFEINDEQAESIKQIYLQMFEEISSDYEHKYDALRNLVFAILHQTHKMKPAKKIDKQEINASHRISILFLELLERQFPIEDVRQRVQFRSASDFADQLSIHVNHLSRAIRETTAKTTSQIIAERLLQEAKILLTQTTWNISEIAFALGFTEVTHFNNFFKKHLNINPTQFRNVRIS</sequence>
<dbReference type="InterPro" id="IPR018060">
    <property type="entry name" value="HTH_AraC"/>
</dbReference>
<dbReference type="SUPFAM" id="SSF46689">
    <property type="entry name" value="Homeodomain-like"/>
    <property type="match status" value="1"/>
</dbReference>
<protein>
    <submittedName>
        <fullName evidence="5">Helix-turn-helix domain-containing protein</fullName>
    </submittedName>
</protein>
<evidence type="ECO:0000256" key="1">
    <source>
        <dbReference type="ARBA" id="ARBA00023015"/>
    </source>
</evidence>
<evidence type="ECO:0000259" key="4">
    <source>
        <dbReference type="PROSITE" id="PS01124"/>
    </source>
</evidence>
<organism evidence="5 6">
    <name type="scientific">Olivibacter oleidegradans</name>
    <dbReference type="NCBI Taxonomy" id="760123"/>
    <lineage>
        <taxon>Bacteria</taxon>
        <taxon>Pseudomonadati</taxon>
        <taxon>Bacteroidota</taxon>
        <taxon>Sphingobacteriia</taxon>
        <taxon>Sphingobacteriales</taxon>
        <taxon>Sphingobacteriaceae</taxon>
        <taxon>Olivibacter</taxon>
    </lineage>
</organism>
<dbReference type="Proteomes" id="UP001589774">
    <property type="component" value="Unassembled WGS sequence"/>
</dbReference>
<keyword evidence="1" id="KW-0805">Transcription regulation</keyword>
<dbReference type="InterPro" id="IPR009057">
    <property type="entry name" value="Homeodomain-like_sf"/>
</dbReference>
<name>A0ABV6HMP2_9SPHI</name>
<dbReference type="SMART" id="SM00342">
    <property type="entry name" value="HTH_ARAC"/>
    <property type="match status" value="1"/>
</dbReference>
<dbReference type="SUPFAM" id="SSF51215">
    <property type="entry name" value="Regulatory protein AraC"/>
    <property type="match status" value="1"/>
</dbReference>
<dbReference type="PANTHER" id="PTHR43280">
    <property type="entry name" value="ARAC-FAMILY TRANSCRIPTIONAL REGULATOR"/>
    <property type="match status" value="1"/>
</dbReference>
<keyword evidence="3" id="KW-0804">Transcription</keyword>
<evidence type="ECO:0000256" key="2">
    <source>
        <dbReference type="ARBA" id="ARBA00023125"/>
    </source>
</evidence>